<feature type="compositionally biased region" description="Pro residues" evidence="1">
    <location>
        <begin position="137"/>
        <end position="147"/>
    </location>
</feature>
<feature type="region of interest" description="Disordered" evidence="1">
    <location>
        <begin position="1095"/>
        <end position="1116"/>
    </location>
</feature>
<proteinExistence type="predicted"/>
<sequence>MLEAGHIRRLTETMVSAHVPLKAARTMLLQLQQTNVPLRPSVAGSGAATDASHSAGGLFSWNSKRAVICTLSIGGFSQWASLRSSLDAVELLQGLFQRFDQLREQAAPLSVVQQQQQQHHVTGNNNAGGGGGVGRSAPPPPPIPPPAKYHSFGDTFTAMYLDCRDDKDLVAAVQSIAGFAVRALRGGQDLLGQEVAAKRFMTAEIFGRDDRERNQLQQRQASQAPVTPRAAEPASLVFPCHSLRTICHVDVGSCGGAFCHLSKTICPIGPLAALTSTALHWLQGNLMAHSAAVGDVLFARGGRGGSDHNNGAGGGARRGPTTTANSRVASMGALVCSSKFLSILLRSNDVAMPSLAASMSRSAEGGPNLQQRQPFLLLDADHRADPRTINVTTLRNAISELETQQNWMNIVRQQQAIAHQRSSNAANFLYGGGAAGGGGSGSHRSGYLGSTSDGGVGSNPLIPPILQLPPDPTASNEESPPLIPFRLPEGPITATPIQYHATLSNRILLAIHPFDTAALTPTVAVRDVNNASSRPSMVTTMTTVATHVVSTTSAPGEPSVSTNSQAHTPHDAINFGNSFPQFSSTEARSPIARSPRDDGSGGGGGGAGGVIGAVVEISGSSAVGEHHRGVSASIWNPLQPSRLSLHPPPPQQQQQRSPTTAVNTIASDANTILRISTDEGEGSSRRDDGIFLSSSGQQHSSSPNAAGKQQTANTTHRTEQQQRVGNHLPAPFSTVHDGENDQQHEEEEAEEDEGDDVHNEPEDPLVSATKRVSLSLVGRFPPWNFLYRFDDPLTEEAYLHNYQSVLNPRELVISKLFCVASFIALIGVCGLDGDLSFTPITDYPLPWIVFGLIVCVISSVVAFFTDLRGAPINRFVHVALSISFQTLYIVAIAVASGRPHTDSDGVSQLGDSQLLWLYVMLNWAVNRPTATHPIIMVIRDTIVCSFFVFRTVYWFNVPGAPRMLYYYLYAAYIFVVLTMRVLGDAMRRYHFATGRLVEYMREELQNDYARLYKSLDLMVPSGVAGRLTQKAKRANTRKLRLGWAGDAAMTGAAAEDVDEDGSMRPLRIYGLLSNSFATSVQDTAFLVIEMHPPEQQTPTASTVGVSQHHHRSQGSRDACAAAAVDHFKTLDAIQSTLCAPGKRYHRRIECVKATATRSFWCALSRSSVEKDDDGEDTCGAEVNNNNGAAAEAADGNEAPRSSQEDGTPTPRPHNATAQHQPQHRTLNNSGGSVSRNRALLRFALKCVGLISPHTKVRMFLHCGPVVGAVAGGRAVSFEFYGGPSQLALDCTDHVEWNTVAISDRFESSCHFHLKPLKRQDTTAEAVAQLNEDEILVRAGLIAPQDGPLPHLHPLDEQDKIVSKVEHTNSDLQTEQVRDTIAPKQKSPYHFPISSLPPQPSSSSSLSPSSPMVPSVKLTMRIRGYSFPIHFRSLNMSGLRYTTTGGVVLAVATPAVAAAPSSASGTSTSAHKHQQHVADSLR</sequence>
<feature type="region of interest" description="Disordered" evidence="1">
    <location>
        <begin position="551"/>
        <end position="607"/>
    </location>
</feature>
<feature type="region of interest" description="Disordered" evidence="1">
    <location>
        <begin position="1459"/>
        <end position="1481"/>
    </location>
</feature>
<feature type="region of interest" description="Disordered" evidence="1">
    <location>
        <begin position="209"/>
        <end position="228"/>
    </location>
</feature>
<feature type="compositionally biased region" description="Low complexity" evidence="1">
    <location>
        <begin position="114"/>
        <end position="125"/>
    </location>
</feature>
<feature type="compositionally biased region" description="Low complexity" evidence="1">
    <location>
        <begin position="1459"/>
        <end position="1468"/>
    </location>
</feature>
<keyword evidence="2" id="KW-1133">Transmembrane helix</keyword>
<feature type="transmembrane region" description="Helical" evidence="2">
    <location>
        <begin position="876"/>
        <end position="894"/>
    </location>
</feature>
<feature type="compositionally biased region" description="Polar residues" evidence="1">
    <location>
        <begin position="1215"/>
        <end position="1232"/>
    </location>
</feature>
<feature type="compositionally biased region" description="Polar residues" evidence="1">
    <location>
        <begin position="215"/>
        <end position="225"/>
    </location>
</feature>
<feature type="compositionally biased region" description="Low complexity" evidence="1">
    <location>
        <begin position="1179"/>
        <end position="1198"/>
    </location>
</feature>
<dbReference type="VEuPathDB" id="TriTrypDB:BSAL_28285"/>
<feature type="compositionally biased region" description="Low complexity" evidence="1">
    <location>
        <begin position="1400"/>
        <end position="1412"/>
    </location>
</feature>
<dbReference type="Proteomes" id="UP000051952">
    <property type="component" value="Unassembled WGS sequence"/>
</dbReference>
<feature type="transmembrane region" description="Helical" evidence="2">
    <location>
        <begin position="845"/>
        <end position="864"/>
    </location>
</feature>
<feature type="compositionally biased region" description="Acidic residues" evidence="1">
    <location>
        <begin position="744"/>
        <end position="755"/>
    </location>
</feature>
<gene>
    <name evidence="3" type="ORF">BSAL_28285</name>
</gene>
<evidence type="ECO:0000256" key="2">
    <source>
        <dbReference type="SAM" id="Phobius"/>
    </source>
</evidence>
<protein>
    <submittedName>
        <fullName evidence="3">Transmembrane protein, putative</fullName>
    </submittedName>
</protein>
<feature type="region of interest" description="Disordered" evidence="1">
    <location>
        <begin position="1381"/>
        <end position="1412"/>
    </location>
</feature>
<evidence type="ECO:0000256" key="1">
    <source>
        <dbReference type="SAM" id="MobiDB-lite"/>
    </source>
</evidence>
<reference evidence="4" key="1">
    <citation type="submission" date="2015-09" db="EMBL/GenBank/DDBJ databases">
        <authorList>
            <consortium name="Pathogen Informatics"/>
        </authorList>
    </citation>
    <scope>NUCLEOTIDE SEQUENCE [LARGE SCALE GENOMIC DNA]</scope>
    <source>
        <strain evidence="4">Lake Konstanz</strain>
    </source>
</reference>
<keyword evidence="2 3" id="KW-0812">Transmembrane</keyword>
<feature type="compositionally biased region" description="Polar residues" evidence="1">
    <location>
        <begin position="1095"/>
        <end position="1105"/>
    </location>
</feature>
<name>A0A0S4JKF1_BODSA</name>
<feature type="compositionally biased region" description="Polar residues" evidence="1">
    <location>
        <begin position="659"/>
        <end position="674"/>
    </location>
</feature>
<feature type="compositionally biased region" description="Polar residues" evidence="1">
    <location>
        <begin position="575"/>
        <end position="587"/>
    </location>
</feature>
<keyword evidence="4" id="KW-1185">Reference proteome</keyword>
<feature type="compositionally biased region" description="Low complexity" evidence="1">
    <location>
        <begin position="693"/>
        <end position="702"/>
    </location>
</feature>
<evidence type="ECO:0000313" key="4">
    <source>
        <dbReference type="Proteomes" id="UP000051952"/>
    </source>
</evidence>
<feature type="region of interest" description="Disordered" evidence="1">
    <location>
        <begin position="114"/>
        <end position="149"/>
    </location>
</feature>
<accession>A0A0S4JKF1</accession>
<evidence type="ECO:0000313" key="3">
    <source>
        <dbReference type="EMBL" id="CUG90685.1"/>
    </source>
</evidence>
<feature type="transmembrane region" description="Helical" evidence="2">
    <location>
        <begin position="963"/>
        <end position="982"/>
    </location>
</feature>
<organism evidence="3 4">
    <name type="scientific">Bodo saltans</name>
    <name type="common">Flagellated protozoan</name>
    <dbReference type="NCBI Taxonomy" id="75058"/>
    <lineage>
        <taxon>Eukaryota</taxon>
        <taxon>Discoba</taxon>
        <taxon>Euglenozoa</taxon>
        <taxon>Kinetoplastea</taxon>
        <taxon>Metakinetoplastina</taxon>
        <taxon>Eubodonida</taxon>
        <taxon>Bodonidae</taxon>
        <taxon>Bodo</taxon>
    </lineage>
</organism>
<feature type="region of interest" description="Disordered" evidence="1">
    <location>
        <begin position="638"/>
        <end position="765"/>
    </location>
</feature>
<keyword evidence="2" id="KW-0472">Membrane</keyword>
<dbReference type="EMBL" id="CYKH01001857">
    <property type="protein sequence ID" value="CUG90685.1"/>
    <property type="molecule type" value="Genomic_DNA"/>
</dbReference>
<feature type="transmembrane region" description="Helical" evidence="2">
    <location>
        <begin position="937"/>
        <end position="957"/>
    </location>
</feature>
<feature type="region of interest" description="Disordered" evidence="1">
    <location>
        <begin position="305"/>
        <end position="324"/>
    </location>
</feature>
<feature type="region of interest" description="Disordered" evidence="1">
    <location>
        <begin position="1169"/>
        <end position="1232"/>
    </location>
</feature>
<feature type="compositionally biased region" description="Polar residues" evidence="1">
    <location>
        <begin position="703"/>
        <end position="715"/>
    </location>
</feature>